<protein>
    <submittedName>
        <fullName evidence="2">Uncharacterized protein</fullName>
    </submittedName>
</protein>
<proteinExistence type="predicted"/>
<feature type="non-terminal residue" evidence="2">
    <location>
        <position position="1"/>
    </location>
</feature>
<feature type="compositionally biased region" description="Basic residues" evidence="1">
    <location>
        <begin position="91"/>
        <end position="100"/>
    </location>
</feature>
<evidence type="ECO:0000313" key="2">
    <source>
        <dbReference type="EMBL" id="GAI79522.1"/>
    </source>
</evidence>
<dbReference type="EMBL" id="BARW01013401">
    <property type="protein sequence ID" value="GAI79522.1"/>
    <property type="molecule type" value="Genomic_DNA"/>
</dbReference>
<accession>X1RFP7</accession>
<sequence length="120" mass="13947">ERVKDVIDWRSKRAKTIVKAIENLDFRIAILSSAQYVLDGYEIIRLVNIIYTSKRVGRSLRGLEASIRKRDYIYENQLEIIRGEKKLPNRSMKKKVRSMARKISATNKSPGEKIPGIKEE</sequence>
<reference evidence="2" key="1">
    <citation type="journal article" date="2014" name="Front. Microbiol.">
        <title>High frequency of phylogenetically diverse reductive dehalogenase-homologous genes in deep subseafloor sedimentary metagenomes.</title>
        <authorList>
            <person name="Kawai M."/>
            <person name="Futagami T."/>
            <person name="Toyoda A."/>
            <person name="Takaki Y."/>
            <person name="Nishi S."/>
            <person name="Hori S."/>
            <person name="Arai W."/>
            <person name="Tsubouchi T."/>
            <person name="Morono Y."/>
            <person name="Uchiyama I."/>
            <person name="Ito T."/>
            <person name="Fujiyama A."/>
            <person name="Inagaki F."/>
            <person name="Takami H."/>
        </authorList>
    </citation>
    <scope>NUCLEOTIDE SEQUENCE</scope>
    <source>
        <strain evidence="2">Expedition CK06-06</strain>
    </source>
</reference>
<evidence type="ECO:0000256" key="1">
    <source>
        <dbReference type="SAM" id="MobiDB-lite"/>
    </source>
</evidence>
<gene>
    <name evidence="2" type="ORF">S12H4_24594</name>
</gene>
<feature type="region of interest" description="Disordered" evidence="1">
    <location>
        <begin position="89"/>
        <end position="120"/>
    </location>
</feature>
<name>X1RFP7_9ZZZZ</name>
<organism evidence="2">
    <name type="scientific">marine sediment metagenome</name>
    <dbReference type="NCBI Taxonomy" id="412755"/>
    <lineage>
        <taxon>unclassified sequences</taxon>
        <taxon>metagenomes</taxon>
        <taxon>ecological metagenomes</taxon>
    </lineage>
</organism>
<comment type="caution">
    <text evidence="2">The sequence shown here is derived from an EMBL/GenBank/DDBJ whole genome shotgun (WGS) entry which is preliminary data.</text>
</comment>
<dbReference type="AlphaFoldDB" id="X1RFP7"/>